<dbReference type="PANTHER" id="PTHR19139">
    <property type="entry name" value="AQUAPORIN TRANSPORTER"/>
    <property type="match status" value="1"/>
</dbReference>
<dbReference type="GO" id="GO:0005886">
    <property type="term" value="C:plasma membrane"/>
    <property type="evidence" value="ECO:0007669"/>
    <property type="project" value="TreeGrafter"/>
</dbReference>
<dbReference type="OrthoDB" id="3222at2759"/>
<keyword evidence="4 7" id="KW-0812">Transmembrane</keyword>
<proteinExistence type="inferred from homology"/>
<dbReference type="SUPFAM" id="SSF81338">
    <property type="entry name" value="Aquaporin-like"/>
    <property type="match status" value="1"/>
</dbReference>
<dbReference type="PRINTS" id="PR00783">
    <property type="entry name" value="MINTRINSICP"/>
</dbReference>
<protein>
    <submittedName>
        <fullName evidence="9">Aquaporin AQPcic</fullName>
    </submittedName>
</protein>
<dbReference type="Pfam" id="PF00230">
    <property type="entry name" value="MIP"/>
    <property type="match status" value="1"/>
</dbReference>
<evidence type="ECO:0000256" key="2">
    <source>
        <dbReference type="ARBA" id="ARBA00006175"/>
    </source>
</evidence>
<dbReference type="STRING" id="151549.A0A4C1XSM8"/>
<dbReference type="GO" id="GO:0015267">
    <property type="term" value="F:channel activity"/>
    <property type="evidence" value="ECO:0007669"/>
    <property type="project" value="InterPro"/>
</dbReference>
<keyword evidence="3 7" id="KW-0813">Transport</keyword>
<feature type="transmembrane region" description="Helical" evidence="8">
    <location>
        <begin position="34"/>
        <end position="56"/>
    </location>
</feature>
<dbReference type="InterPro" id="IPR022357">
    <property type="entry name" value="MIP_CS"/>
</dbReference>
<evidence type="ECO:0000256" key="1">
    <source>
        <dbReference type="ARBA" id="ARBA00004141"/>
    </source>
</evidence>
<organism evidence="9 10">
    <name type="scientific">Eumeta variegata</name>
    <name type="common">Bagworm moth</name>
    <name type="synonym">Eumeta japonica</name>
    <dbReference type="NCBI Taxonomy" id="151549"/>
    <lineage>
        <taxon>Eukaryota</taxon>
        <taxon>Metazoa</taxon>
        <taxon>Ecdysozoa</taxon>
        <taxon>Arthropoda</taxon>
        <taxon>Hexapoda</taxon>
        <taxon>Insecta</taxon>
        <taxon>Pterygota</taxon>
        <taxon>Neoptera</taxon>
        <taxon>Endopterygota</taxon>
        <taxon>Lepidoptera</taxon>
        <taxon>Glossata</taxon>
        <taxon>Ditrysia</taxon>
        <taxon>Tineoidea</taxon>
        <taxon>Psychidae</taxon>
        <taxon>Oiketicinae</taxon>
        <taxon>Eumeta</taxon>
    </lineage>
</organism>
<evidence type="ECO:0000256" key="3">
    <source>
        <dbReference type="ARBA" id="ARBA00022448"/>
    </source>
</evidence>
<dbReference type="EMBL" id="BGZK01000973">
    <property type="protein sequence ID" value="GBP66966.1"/>
    <property type="molecule type" value="Genomic_DNA"/>
</dbReference>
<evidence type="ECO:0000313" key="10">
    <source>
        <dbReference type="Proteomes" id="UP000299102"/>
    </source>
</evidence>
<comment type="subcellular location">
    <subcellularLocation>
        <location evidence="1">Membrane</location>
        <topology evidence="1">Multi-pass membrane protein</topology>
    </subcellularLocation>
</comment>
<name>A0A4C1XSM8_EUMVA</name>
<accession>A0A4C1XSM8</accession>
<dbReference type="Proteomes" id="UP000299102">
    <property type="component" value="Unassembled WGS sequence"/>
</dbReference>
<evidence type="ECO:0000256" key="5">
    <source>
        <dbReference type="ARBA" id="ARBA00022989"/>
    </source>
</evidence>
<keyword evidence="6 8" id="KW-0472">Membrane</keyword>
<evidence type="ECO:0000256" key="6">
    <source>
        <dbReference type="ARBA" id="ARBA00023136"/>
    </source>
</evidence>
<dbReference type="InterPro" id="IPR000425">
    <property type="entry name" value="MIP"/>
</dbReference>
<evidence type="ECO:0000313" key="9">
    <source>
        <dbReference type="EMBL" id="GBP66966.1"/>
    </source>
</evidence>
<keyword evidence="10" id="KW-1185">Reference proteome</keyword>
<sequence>MKFTLPTNGVANDSASPKRSRAVLRWCSEKWRAVLGELISTSLLVLFGCMACVPYEDGAAPVPGYAPLAFGFAVLFNIQAFGHISGAHMNPAVSVAAVVWGSLSPALAVFYIIAQCCGSILGFGLLTWFTPLPLEPDAICSTLPRTGVSDAQALVVEIALSAALMLLNCAVWDPVNGHLQDGVPLKFGFVIAGLSFAGAHFTGASMNPARSLGPALWNGSWESHWVYWLGPIISGVVFTLLYKHVLTKRKQED</sequence>
<feature type="transmembrane region" description="Helical" evidence="8">
    <location>
        <begin position="93"/>
        <end position="126"/>
    </location>
</feature>
<dbReference type="InterPro" id="IPR034294">
    <property type="entry name" value="Aquaporin_transptr"/>
</dbReference>
<evidence type="ECO:0000256" key="4">
    <source>
        <dbReference type="ARBA" id="ARBA00022692"/>
    </source>
</evidence>
<reference evidence="9 10" key="1">
    <citation type="journal article" date="2019" name="Commun. Biol.">
        <title>The bagworm genome reveals a unique fibroin gene that provides high tensile strength.</title>
        <authorList>
            <person name="Kono N."/>
            <person name="Nakamura H."/>
            <person name="Ohtoshi R."/>
            <person name="Tomita M."/>
            <person name="Numata K."/>
            <person name="Arakawa K."/>
        </authorList>
    </citation>
    <scope>NUCLEOTIDE SEQUENCE [LARGE SCALE GENOMIC DNA]</scope>
</reference>
<dbReference type="Gene3D" id="1.20.1080.10">
    <property type="entry name" value="Glycerol uptake facilitator protein"/>
    <property type="match status" value="1"/>
</dbReference>
<evidence type="ECO:0000256" key="7">
    <source>
        <dbReference type="RuleBase" id="RU000477"/>
    </source>
</evidence>
<comment type="caution">
    <text evidence="9">The sequence shown here is derived from an EMBL/GenBank/DDBJ whole genome shotgun (WGS) entry which is preliminary data.</text>
</comment>
<comment type="similarity">
    <text evidence="2 7">Belongs to the MIP/aquaporin (TC 1.A.8) family.</text>
</comment>
<feature type="transmembrane region" description="Helical" evidence="8">
    <location>
        <begin position="183"/>
        <end position="205"/>
    </location>
</feature>
<dbReference type="PANTHER" id="PTHR19139:SF270">
    <property type="entry name" value="ENTOMOGLYCEROPORIN 1-RELATED"/>
    <property type="match status" value="1"/>
</dbReference>
<gene>
    <name evidence="9" type="primary">AQP</name>
    <name evidence="9" type="ORF">EVAR_49941_1</name>
</gene>
<evidence type="ECO:0000256" key="8">
    <source>
        <dbReference type="SAM" id="Phobius"/>
    </source>
</evidence>
<feature type="transmembrane region" description="Helical" evidence="8">
    <location>
        <begin position="62"/>
        <end position="81"/>
    </location>
</feature>
<feature type="transmembrane region" description="Helical" evidence="8">
    <location>
        <begin position="151"/>
        <end position="171"/>
    </location>
</feature>
<dbReference type="InterPro" id="IPR023271">
    <property type="entry name" value="Aquaporin-like"/>
</dbReference>
<dbReference type="PROSITE" id="PS00221">
    <property type="entry name" value="MIP"/>
    <property type="match status" value="1"/>
</dbReference>
<feature type="transmembrane region" description="Helical" evidence="8">
    <location>
        <begin position="225"/>
        <end position="242"/>
    </location>
</feature>
<dbReference type="AlphaFoldDB" id="A0A4C1XSM8"/>
<keyword evidence="5 8" id="KW-1133">Transmembrane helix</keyword>